<keyword evidence="2" id="KW-1185">Reference proteome</keyword>
<accession>B0DXH1</accession>
<evidence type="ECO:0000313" key="2">
    <source>
        <dbReference type="Proteomes" id="UP000001194"/>
    </source>
</evidence>
<dbReference type="GeneID" id="6084332"/>
<dbReference type="OrthoDB" id="3045840at2759"/>
<gene>
    <name evidence="1" type="ORF">LACBIDRAFT_313078</name>
</gene>
<dbReference type="HOGENOM" id="CLU_3050736_0_0_1"/>
<evidence type="ECO:0000313" key="1">
    <source>
        <dbReference type="EMBL" id="EDR00678.1"/>
    </source>
</evidence>
<protein>
    <submittedName>
        <fullName evidence="1">Predicted protein</fullName>
    </submittedName>
</protein>
<name>B0DXH1_LACBS</name>
<dbReference type="AlphaFoldDB" id="B0DXH1"/>
<sequence length="54" mass="5903">MPFILLFNGLSTPTNRTFLDSLLSDVNVWIKAIQVVTKVTSDVSSGTASQEVNF</sequence>
<organism evidence="2">
    <name type="scientific">Laccaria bicolor (strain S238N-H82 / ATCC MYA-4686)</name>
    <name type="common">Bicoloured deceiver</name>
    <name type="synonym">Laccaria laccata var. bicolor</name>
    <dbReference type="NCBI Taxonomy" id="486041"/>
    <lineage>
        <taxon>Eukaryota</taxon>
        <taxon>Fungi</taxon>
        <taxon>Dikarya</taxon>
        <taxon>Basidiomycota</taxon>
        <taxon>Agaricomycotina</taxon>
        <taxon>Agaricomycetes</taxon>
        <taxon>Agaricomycetidae</taxon>
        <taxon>Agaricales</taxon>
        <taxon>Agaricineae</taxon>
        <taxon>Hydnangiaceae</taxon>
        <taxon>Laccaria</taxon>
    </lineage>
</organism>
<proteinExistence type="predicted"/>
<dbReference type="KEGG" id="lbc:LACBIDRAFT_313078"/>
<dbReference type="InParanoid" id="B0DXH1"/>
<dbReference type="Proteomes" id="UP000001194">
    <property type="component" value="Unassembled WGS sequence"/>
</dbReference>
<dbReference type="EMBL" id="DS547147">
    <property type="protein sequence ID" value="EDR00678.1"/>
    <property type="molecule type" value="Genomic_DNA"/>
</dbReference>
<reference evidence="1 2" key="1">
    <citation type="journal article" date="2008" name="Nature">
        <title>The genome of Laccaria bicolor provides insights into mycorrhizal symbiosis.</title>
        <authorList>
            <person name="Martin F."/>
            <person name="Aerts A."/>
            <person name="Ahren D."/>
            <person name="Brun A."/>
            <person name="Danchin E.G.J."/>
            <person name="Duchaussoy F."/>
            <person name="Gibon J."/>
            <person name="Kohler A."/>
            <person name="Lindquist E."/>
            <person name="Pereda V."/>
            <person name="Salamov A."/>
            <person name="Shapiro H.J."/>
            <person name="Wuyts J."/>
            <person name="Blaudez D."/>
            <person name="Buee M."/>
            <person name="Brokstein P."/>
            <person name="Canbaeck B."/>
            <person name="Cohen D."/>
            <person name="Courty P.E."/>
            <person name="Coutinho P.M."/>
            <person name="Delaruelle C."/>
            <person name="Detter J.C."/>
            <person name="Deveau A."/>
            <person name="DiFazio S."/>
            <person name="Duplessis S."/>
            <person name="Fraissinet-Tachet L."/>
            <person name="Lucic E."/>
            <person name="Frey-Klett P."/>
            <person name="Fourrey C."/>
            <person name="Feussner I."/>
            <person name="Gay G."/>
            <person name="Grimwood J."/>
            <person name="Hoegger P.J."/>
            <person name="Jain P."/>
            <person name="Kilaru S."/>
            <person name="Labbe J."/>
            <person name="Lin Y.C."/>
            <person name="Legue V."/>
            <person name="Le Tacon F."/>
            <person name="Marmeisse R."/>
            <person name="Melayah D."/>
            <person name="Montanini B."/>
            <person name="Muratet M."/>
            <person name="Nehls U."/>
            <person name="Niculita-Hirzel H."/>
            <person name="Oudot-Le Secq M.P."/>
            <person name="Peter M."/>
            <person name="Quesneville H."/>
            <person name="Rajashekar B."/>
            <person name="Reich M."/>
            <person name="Rouhier N."/>
            <person name="Schmutz J."/>
            <person name="Yin T."/>
            <person name="Chalot M."/>
            <person name="Henrissat B."/>
            <person name="Kuees U."/>
            <person name="Lucas S."/>
            <person name="Van de Peer Y."/>
            <person name="Podila G.K."/>
            <person name="Polle A."/>
            <person name="Pukkila P.J."/>
            <person name="Richardson P.M."/>
            <person name="Rouze P."/>
            <person name="Sanders I.R."/>
            <person name="Stajich J.E."/>
            <person name="Tunlid A."/>
            <person name="Tuskan G."/>
            <person name="Grigoriev I.V."/>
        </authorList>
    </citation>
    <scope>NUCLEOTIDE SEQUENCE [LARGE SCALE GENOMIC DNA]</scope>
    <source>
        <strain evidence="2">S238N-H82 / ATCC MYA-4686</strain>
    </source>
</reference>
<dbReference type="RefSeq" id="XP_001888687.1">
    <property type="nucleotide sequence ID" value="XM_001888652.1"/>
</dbReference>